<reference evidence="2 3" key="1">
    <citation type="submission" date="2017-02" db="EMBL/GenBank/DDBJ databases">
        <title>Genomes of Trichoderma spp. with biocontrol activity.</title>
        <authorList>
            <person name="Gardiner D."/>
            <person name="Kazan K."/>
            <person name="Vos C."/>
            <person name="Harvey P."/>
        </authorList>
    </citation>
    <scope>NUCLEOTIDE SEQUENCE [LARGE SCALE GENOMIC DNA]</scope>
    <source>
        <strain evidence="2 3">A5MH</strain>
    </source>
</reference>
<name>A0A2K0TLY4_9HYPO</name>
<organism evidence="2 3">
    <name type="scientific">Trichoderma gamsii</name>
    <dbReference type="NCBI Taxonomy" id="398673"/>
    <lineage>
        <taxon>Eukaryota</taxon>
        <taxon>Fungi</taxon>
        <taxon>Dikarya</taxon>
        <taxon>Ascomycota</taxon>
        <taxon>Pezizomycotina</taxon>
        <taxon>Sordariomycetes</taxon>
        <taxon>Hypocreomycetidae</taxon>
        <taxon>Hypocreales</taxon>
        <taxon>Hypocreaceae</taxon>
        <taxon>Trichoderma</taxon>
    </lineage>
</organism>
<dbReference type="EMBL" id="MTYH01000015">
    <property type="protein sequence ID" value="PNP46531.1"/>
    <property type="molecule type" value="Genomic_DNA"/>
</dbReference>
<evidence type="ECO:0000313" key="3">
    <source>
        <dbReference type="Proteomes" id="UP000236546"/>
    </source>
</evidence>
<dbReference type="Proteomes" id="UP000236546">
    <property type="component" value="Unassembled WGS sequence"/>
</dbReference>
<feature type="compositionally biased region" description="Basic and acidic residues" evidence="1">
    <location>
        <begin position="7"/>
        <end position="22"/>
    </location>
</feature>
<accession>A0A2K0TLY4</accession>
<feature type="region of interest" description="Disordered" evidence="1">
    <location>
        <begin position="1"/>
        <end position="22"/>
    </location>
</feature>
<sequence>MMAHAEITNHRPENAQDRERRSALIGDYDGDCRVAAFLPTKKPVPAPSYAC</sequence>
<proteinExistence type="predicted"/>
<evidence type="ECO:0000313" key="2">
    <source>
        <dbReference type="EMBL" id="PNP46531.1"/>
    </source>
</evidence>
<gene>
    <name evidence="2" type="ORF">TGAMA5MH_01989</name>
</gene>
<dbReference type="AlphaFoldDB" id="A0A2K0TLY4"/>
<protein>
    <submittedName>
        <fullName evidence="2">Uncharacterized protein</fullName>
    </submittedName>
</protein>
<evidence type="ECO:0000256" key="1">
    <source>
        <dbReference type="SAM" id="MobiDB-lite"/>
    </source>
</evidence>
<comment type="caution">
    <text evidence="2">The sequence shown here is derived from an EMBL/GenBank/DDBJ whole genome shotgun (WGS) entry which is preliminary data.</text>
</comment>